<dbReference type="Proteomes" id="UP000735874">
    <property type="component" value="Unassembled WGS sequence"/>
</dbReference>
<keyword evidence="7" id="KW-1185">Reference proteome</keyword>
<name>A0A329RWM8_9STRA</name>
<evidence type="ECO:0000313" key="6">
    <source>
        <dbReference type="EMBL" id="RAW27812.1"/>
    </source>
</evidence>
<dbReference type="EMBL" id="RCMG01000360">
    <property type="protein sequence ID" value="KAG2855804.1"/>
    <property type="molecule type" value="Genomic_DNA"/>
</dbReference>
<dbReference type="EMBL" id="RCMK01001347">
    <property type="protein sequence ID" value="KAG2896287.1"/>
    <property type="molecule type" value="Genomic_DNA"/>
</dbReference>
<protein>
    <submittedName>
        <fullName evidence="6">Uncharacterized protein</fullName>
    </submittedName>
</protein>
<dbReference type="Proteomes" id="UP000251314">
    <property type="component" value="Unassembled WGS sequence"/>
</dbReference>
<dbReference type="EMBL" id="RCMV01001407">
    <property type="protein sequence ID" value="KAG3208751.1"/>
    <property type="molecule type" value="Genomic_DNA"/>
</dbReference>
<organism evidence="6 7">
    <name type="scientific">Phytophthora cactorum</name>
    <dbReference type="NCBI Taxonomy" id="29920"/>
    <lineage>
        <taxon>Eukaryota</taxon>
        <taxon>Sar</taxon>
        <taxon>Stramenopiles</taxon>
        <taxon>Oomycota</taxon>
        <taxon>Peronosporomycetes</taxon>
        <taxon>Peronosporales</taxon>
        <taxon>Peronosporaceae</taxon>
        <taxon>Phytophthora</taxon>
    </lineage>
</organism>
<dbReference type="VEuPathDB" id="FungiDB:PC110_g15795"/>
<dbReference type="EMBL" id="RCML01001320">
    <property type="protein sequence ID" value="KAG2963543.1"/>
    <property type="molecule type" value="Genomic_DNA"/>
</dbReference>
<sequence length="104" mass="11956">MGWQGRSWVYYKSMMEIAFEEKCVLPCVTGDATLASNAEDTRDDEGDGTDMWEYLEELYEGKQNDATRTNQKIILFNKLQPAKGKPNWDVAQPVDNIFMTKPQL</sequence>
<evidence type="ECO:0000313" key="1">
    <source>
        <dbReference type="EMBL" id="KAG2855804.1"/>
    </source>
</evidence>
<gene>
    <name evidence="6" type="ORF">PC110_g15795</name>
    <name evidence="1" type="ORF">PC113_g12137</name>
    <name evidence="2" type="ORF">PC115_g20723</name>
    <name evidence="3" type="ORF">PC117_g23038</name>
    <name evidence="4" type="ORF">PC118_g20831</name>
    <name evidence="5" type="ORF">PC129_g20228</name>
</gene>
<dbReference type="AlphaFoldDB" id="A0A329RWM8"/>
<dbReference type="Proteomes" id="UP000736787">
    <property type="component" value="Unassembled WGS sequence"/>
</dbReference>
<dbReference type="OrthoDB" id="121069at2759"/>
<dbReference type="EMBL" id="RCMI01001351">
    <property type="protein sequence ID" value="KAG2886259.1"/>
    <property type="molecule type" value="Genomic_DNA"/>
</dbReference>
<reference evidence="6 7" key="1">
    <citation type="submission" date="2018-01" db="EMBL/GenBank/DDBJ databases">
        <title>Draft genome of the strawberry crown rot pathogen Phytophthora cactorum.</title>
        <authorList>
            <person name="Armitage A.D."/>
            <person name="Lysoe E."/>
            <person name="Nellist C.F."/>
            <person name="Harrison R.J."/>
            <person name="Brurberg M.B."/>
        </authorList>
    </citation>
    <scope>NUCLEOTIDE SEQUENCE [LARGE SCALE GENOMIC DNA]</scope>
    <source>
        <strain evidence="6 7">10300</strain>
    </source>
</reference>
<dbReference type="EMBL" id="MJFZ01000535">
    <property type="protein sequence ID" value="RAW27812.1"/>
    <property type="molecule type" value="Genomic_DNA"/>
</dbReference>
<dbReference type="Proteomes" id="UP000760860">
    <property type="component" value="Unassembled WGS sequence"/>
</dbReference>
<reference evidence="1" key="2">
    <citation type="submission" date="2018-10" db="EMBL/GenBank/DDBJ databases">
        <title>Effector identification in a new, highly contiguous assembly of the strawberry crown rot pathogen Phytophthora cactorum.</title>
        <authorList>
            <person name="Armitage A.D."/>
            <person name="Nellist C.F."/>
            <person name="Bates H."/>
            <person name="Vickerstaff R.J."/>
            <person name="Harrison R.J."/>
        </authorList>
    </citation>
    <scope>NUCLEOTIDE SEQUENCE</scope>
    <source>
        <strain evidence="1">15-7</strain>
        <strain evidence="2">4032</strain>
        <strain evidence="3">4040</strain>
        <strain evidence="4">P415</strain>
        <strain evidence="5">P421</strain>
    </source>
</reference>
<evidence type="ECO:0000313" key="4">
    <source>
        <dbReference type="EMBL" id="KAG2963543.1"/>
    </source>
</evidence>
<dbReference type="Proteomes" id="UP000697107">
    <property type="component" value="Unassembled WGS sequence"/>
</dbReference>
<evidence type="ECO:0000313" key="5">
    <source>
        <dbReference type="EMBL" id="KAG3208751.1"/>
    </source>
</evidence>
<accession>A0A329RWM8</accession>
<evidence type="ECO:0000313" key="2">
    <source>
        <dbReference type="EMBL" id="KAG2886259.1"/>
    </source>
</evidence>
<dbReference type="Proteomes" id="UP000774804">
    <property type="component" value="Unassembled WGS sequence"/>
</dbReference>
<proteinExistence type="predicted"/>
<evidence type="ECO:0000313" key="7">
    <source>
        <dbReference type="Proteomes" id="UP000251314"/>
    </source>
</evidence>
<comment type="caution">
    <text evidence="6">The sequence shown here is derived from an EMBL/GenBank/DDBJ whole genome shotgun (WGS) entry which is preliminary data.</text>
</comment>
<evidence type="ECO:0000313" key="3">
    <source>
        <dbReference type="EMBL" id="KAG2896287.1"/>
    </source>
</evidence>